<dbReference type="STRING" id="121821.GCA_001870675_01483"/>
<name>A0A2W7PRW4_9RHOB</name>
<protein>
    <submittedName>
        <fullName evidence="1">Uncharacterized protein</fullName>
    </submittedName>
</protein>
<gene>
    <name evidence="1" type="ORF">LY56_02946</name>
</gene>
<sequence>MARLFNKIVRPALIAEFFRREGGAMTVDWVVLGAATVGMGISSAVVVRNGSEDLGQRILNSLNSVQVGEMTLNIGGLSGIDPAVIETYSTSLLSGGRVQTDVYVDGQLVRTEITDPQNTHDWENIVRHFDENGQMVSEHVNYDDGRIRNTFFEDGVRTAQDWSDPNNAHAWKTIDVTYDEQGRMLTRLEVLNNNHNIADQHVDGRLVERVRSTPEGIITSTEAHSYVLAENGQQLERRIDYSDGRILNTIYENGRAVSQTVTDPDNSHNWTNQNWTWNEQGQVASHNITNNDGTRNEHIYADGRVAMTNRFDANNQHVSTEERGYDAAGRLISLTDTGVNGVFVRNETRTLDAAGRLIGQNISHADGRQVVIAHENGVRTEQTITHAQHQHGYATEVLRFDQNDRIAERTVTRTNGTSYLETRDQGRISHRTEFNAAGNVVGTSDWTYQVDEFNRIQLRNINHSDGRQSVTTYSGIDRPVQQTVVDVQNRHWWSDQVTSYDSMGRISNTIVNYNDGRQYEDIYVVGIRTQRIFRDVDGNVTSTESF</sequence>
<dbReference type="Gene3D" id="3.90.930.1">
    <property type="match status" value="2"/>
</dbReference>
<dbReference type="AlphaFoldDB" id="A0A2W7PRW4"/>
<evidence type="ECO:0000313" key="1">
    <source>
        <dbReference type="EMBL" id="PZX38938.1"/>
    </source>
</evidence>
<organism evidence="1 2">
    <name type="scientific">Roseinatronobacter thiooxidans</name>
    <dbReference type="NCBI Taxonomy" id="121821"/>
    <lineage>
        <taxon>Bacteria</taxon>
        <taxon>Pseudomonadati</taxon>
        <taxon>Pseudomonadota</taxon>
        <taxon>Alphaproteobacteria</taxon>
        <taxon>Rhodobacterales</taxon>
        <taxon>Paracoccaceae</taxon>
        <taxon>Roseinatronobacter</taxon>
    </lineage>
</organism>
<keyword evidence="2" id="KW-1185">Reference proteome</keyword>
<accession>A0A2W7PRW4</accession>
<evidence type="ECO:0000313" key="2">
    <source>
        <dbReference type="Proteomes" id="UP000249364"/>
    </source>
</evidence>
<proteinExistence type="predicted"/>
<dbReference type="Proteomes" id="UP000249364">
    <property type="component" value="Unassembled WGS sequence"/>
</dbReference>
<reference evidence="1 2" key="1">
    <citation type="submission" date="2018-06" db="EMBL/GenBank/DDBJ databases">
        <title>Genomic Encyclopedia of Archaeal and Bacterial Type Strains, Phase II (KMG-II): from individual species to whole genera.</title>
        <authorList>
            <person name="Goeker M."/>
        </authorList>
    </citation>
    <scope>NUCLEOTIDE SEQUENCE [LARGE SCALE GENOMIC DNA]</scope>
    <source>
        <strain evidence="1 2">DSM 13087</strain>
    </source>
</reference>
<dbReference type="EMBL" id="QKZQ01000016">
    <property type="protein sequence ID" value="PZX38938.1"/>
    <property type="molecule type" value="Genomic_DNA"/>
</dbReference>
<comment type="caution">
    <text evidence="1">The sequence shown here is derived from an EMBL/GenBank/DDBJ whole genome shotgun (WGS) entry which is preliminary data.</text>
</comment>